<name>A0A9J5Y6N4_SOLCO</name>
<dbReference type="EMBL" id="JACXVP010000007">
    <property type="protein sequence ID" value="KAG5595714.1"/>
    <property type="molecule type" value="Genomic_DNA"/>
</dbReference>
<protein>
    <submittedName>
        <fullName evidence="1">Uncharacterized protein</fullName>
    </submittedName>
</protein>
<keyword evidence="2" id="KW-1185">Reference proteome</keyword>
<evidence type="ECO:0000313" key="2">
    <source>
        <dbReference type="Proteomes" id="UP000824120"/>
    </source>
</evidence>
<dbReference type="AlphaFoldDB" id="A0A9J5Y6N4"/>
<accession>A0A9J5Y6N4</accession>
<reference evidence="1 2" key="1">
    <citation type="submission" date="2020-09" db="EMBL/GenBank/DDBJ databases">
        <title>De no assembly of potato wild relative species, Solanum commersonii.</title>
        <authorList>
            <person name="Cho K."/>
        </authorList>
    </citation>
    <scope>NUCLEOTIDE SEQUENCE [LARGE SCALE GENOMIC DNA]</scope>
    <source>
        <strain evidence="1">LZ3.2</strain>
        <tissue evidence="1">Leaf</tissue>
    </source>
</reference>
<comment type="caution">
    <text evidence="1">The sequence shown here is derived from an EMBL/GenBank/DDBJ whole genome shotgun (WGS) entry which is preliminary data.</text>
</comment>
<gene>
    <name evidence="1" type="ORF">H5410_036946</name>
</gene>
<feature type="non-terminal residue" evidence="1">
    <location>
        <position position="1"/>
    </location>
</feature>
<organism evidence="1 2">
    <name type="scientific">Solanum commersonii</name>
    <name type="common">Commerson's wild potato</name>
    <name type="synonym">Commerson's nightshade</name>
    <dbReference type="NCBI Taxonomy" id="4109"/>
    <lineage>
        <taxon>Eukaryota</taxon>
        <taxon>Viridiplantae</taxon>
        <taxon>Streptophyta</taxon>
        <taxon>Embryophyta</taxon>
        <taxon>Tracheophyta</taxon>
        <taxon>Spermatophyta</taxon>
        <taxon>Magnoliopsida</taxon>
        <taxon>eudicotyledons</taxon>
        <taxon>Gunneridae</taxon>
        <taxon>Pentapetalae</taxon>
        <taxon>asterids</taxon>
        <taxon>lamiids</taxon>
        <taxon>Solanales</taxon>
        <taxon>Solanaceae</taxon>
        <taxon>Solanoideae</taxon>
        <taxon>Solaneae</taxon>
        <taxon>Solanum</taxon>
    </lineage>
</organism>
<evidence type="ECO:0000313" key="1">
    <source>
        <dbReference type="EMBL" id="KAG5595714.1"/>
    </source>
</evidence>
<sequence length="64" mass="7626">PKKFYFKHLKEGTLGDPSFKSPSSAQSLKGRRWYQSYKEAKYFSNMSIDCDSLKRDFPQIMRRI</sequence>
<proteinExistence type="predicted"/>
<dbReference type="Proteomes" id="UP000824120">
    <property type="component" value="Chromosome 7"/>
</dbReference>